<dbReference type="InterPro" id="IPR006175">
    <property type="entry name" value="YjgF/YER057c/UK114"/>
</dbReference>
<name>A0ABQ4ER77_9ACTN</name>
<comment type="caution">
    <text evidence="2">The sequence shown here is derived from an EMBL/GenBank/DDBJ whole genome shotgun (WGS) entry which is preliminary data.</text>
</comment>
<protein>
    <submittedName>
        <fullName evidence="2">Reactive intermediate/imine deaminase</fullName>
    </submittedName>
</protein>
<organism evidence="2 3">
    <name type="scientific">Plantactinospora mayteni</name>
    <dbReference type="NCBI Taxonomy" id="566021"/>
    <lineage>
        <taxon>Bacteria</taxon>
        <taxon>Bacillati</taxon>
        <taxon>Actinomycetota</taxon>
        <taxon>Actinomycetes</taxon>
        <taxon>Micromonosporales</taxon>
        <taxon>Micromonosporaceae</taxon>
        <taxon>Plantactinospora</taxon>
    </lineage>
</organism>
<dbReference type="PANTHER" id="PTHR11803:SF39">
    <property type="entry name" value="2-IMINOBUTANOATE_2-IMINOPROPANOATE DEAMINASE"/>
    <property type="match status" value="1"/>
</dbReference>
<reference evidence="2 3" key="1">
    <citation type="submission" date="2021-01" db="EMBL/GenBank/DDBJ databases">
        <title>Whole genome shotgun sequence of Plantactinospora mayteni NBRC 109088.</title>
        <authorList>
            <person name="Komaki H."/>
            <person name="Tamura T."/>
        </authorList>
    </citation>
    <scope>NUCLEOTIDE SEQUENCE [LARGE SCALE GENOMIC DNA]</scope>
    <source>
        <strain evidence="2 3">NBRC 109088</strain>
    </source>
</reference>
<dbReference type="Proteomes" id="UP000621500">
    <property type="component" value="Unassembled WGS sequence"/>
</dbReference>
<sequence length="141" mass="15370">MSDGSERIIGLRAQTYRREPIQTPDAPVPTGPFSQAIRVGPLVFTAGQAGRNRDTGVLGDLAEQTEWALRNLDGILRAAGSALQQAVKLTIFLREGSDPAALNEVYRRWFRDPLPARSLVYVSRLKGPDMLVEIEAVAVVG</sequence>
<accession>A0ABQ4ER77</accession>
<dbReference type="PANTHER" id="PTHR11803">
    <property type="entry name" value="2-IMINOBUTANOATE/2-IMINOPROPANOATE DEAMINASE RIDA"/>
    <property type="match status" value="1"/>
</dbReference>
<dbReference type="SUPFAM" id="SSF55298">
    <property type="entry name" value="YjgF-like"/>
    <property type="match status" value="1"/>
</dbReference>
<dbReference type="Gene3D" id="3.30.1330.40">
    <property type="entry name" value="RutC-like"/>
    <property type="match status" value="1"/>
</dbReference>
<dbReference type="PROSITE" id="PS01094">
    <property type="entry name" value="UPF0076"/>
    <property type="match status" value="1"/>
</dbReference>
<dbReference type="Pfam" id="PF01042">
    <property type="entry name" value="Ribonuc_L-PSP"/>
    <property type="match status" value="1"/>
</dbReference>
<dbReference type="InterPro" id="IPR035959">
    <property type="entry name" value="RutC-like_sf"/>
</dbReference>
<dbReference type="RefSeq" id="WP_203858653.1">
    <property type="nucleotide sequence ID" value="NZ_BAAAZQ010000001.1"/>
</dbReference>
<dbReference type="CDD" id="cd00448">
    <property type="entry name" value="YjgF_YER057c_UK114_family"/>
    <property type="match status" value="1"/>
</dbReference>
<dbReference type="InterPro" id="IPR019897">
    <property type="entry name" value="RidA_CS"/>
</dbReference>
<evidence type="ECO:0000313" key="3">
    <source>
        <dbReference type="Proteomes" id="UP000621500"/>
    </source>
</evidence>
<comment type="similarity">
    <text evidence="1">Belongs to the RutC family.</text>
</comment>
<evidence type="ECO:0000256" key="1">
    <source>
        <dbReference type="ARBA" id="ARBA00010552"/>
    </source>
</evidence>
<keyword evidence="3" id="KW-1185">Reference proteome</keyword>
<proteinExistence type="inferred from homology"/>
<evidence type="ECO:0000313" key="2">
    <source>
        <dbReference type="EMBL" id="GIG97179.1"/>
    </source>
</evidence>
<dbReference type="EMBL" id="BONX01000023">
    <property type="protein sequence ID" value="GIG97179.1"/>
    <property type="molecule type" value="Genomic_DNA"/>
</dbReference>
<gene>
    <name evidence="2" type="ORF">Pma05_37520</name>
</gene>